<proteinExistence type="predicted"/>
<gene>
    <name evidence="1" type="ORF">HaLaN_06947</name>
</gene>
<dbReference type="AlphaFoldDB" id="A0A699YN67"/>
<organism evidence="1 2">
    <name type="scientific">Haematococcus lacustris</name>
    <name type="common">Green alga</name>
    <name type="synonym">Haematococcus pluvialis</name>
    <dbReference type="NCBI Taxonomy" id="44745"/>
    <lineage>
        <taxon>Eukaryota</taxon>
        <taxon>Viridiplantae</taxon>
        <taxon>Chlorophyta</taxon>
        <taxon>core chlorophytes</taxon>
        <taxon>Chlorophyceae</taxon>
        <taxon>CS clade</taxon>
        <taxon>Chlamydomonadales</taxon>
        <taxon>Haematococcaceae</taxon>
        <taxon>Haematococcus</taxon>
    </lineage>
</organism>
<evidence type="ECO:0000313" key="2">
    <source>
        <dbReference type="Proteomes" id="UP000485058"/>
    </source>
</evidence>
<accession>A0A699YN67</accession>
<comment type="caution">
    <text evidence="1">The sequence shown here is derived from an EMBL/GenBank/DDBJ whole genome shotgun (WGS) entry which is preliminary data.</text>
</comment>
<dbReference type="Proteomes" id="UP000485058">
    <property type="component" value="Unassembled WGS sequence"/>
</dbReference>
<evidence type="ECO:0000313" key="1">
    <source>
        <dbReference type="EMBL" id="GFH11450.1"/>
    </source>
</evidence>
<keyword evidence="2" id="KW-1185">Reference proteome</keyword>
<dbReference type="EMBL" id="BLLF01000404">
    <property type="protein sequence ID" value="GFH11450.1"/>
    <property type="molecule type" value="Genomic_DNA"/>
</dbReference>
<protein>
    <submittedName>
        <fullName evidence="1">Uncharacterized protein</fullName>
    </submittedName>
</protein>
<name>A0A699YN67_HAELA</name>
<feature type="non-terminal residue" evidence="1">
    <location>
        <position position="59"/>
    </location>
</feature>
<reference evidence="1 2" key="1">
    <citation type="submission" date="2020-02" db="EMBL/GenBank/DDBJ databases">
        <title>Draft genome sequence of Haematococcus lacustris strain NIES-144.</title>
        <authorList>
            <person name="Morimoto D."/>
            <person name="Nakagawa S."/>
            <person name="Yoshida T."/>
            <person name="Sawayama S."/>
        </authorList>
    </citation>
    <scope>NUCLEOTIDE SEQUENCE [LARGE SCALE GENOMIC DNA]</scope>
    <source>
        <strain evidence="1 2">NIES-144</strain>
    </source>
</reference>
<sequence length="59" mass="6690">MAVLQTQLSSAMETEEEFIHARLLALLQALQKEIEDQLGGGPDHLVQQQHAQLRRLLEL</sequence>